<dbReference type="InterPro" id="IPR050157">
    <property type="entry name" value="PSI_iron-sulfur_center"/>
</dbReference>
<evidence type="ECO:0000256" key="3">
    <source>
        <dbReference type="ARBA" id="ARBA00022485"/>
    </source>
</evidence>
<dbReference type="SUPFAM" id="SSF54862">
    <property type="entry name" value="4Fe-4S ferredoxins"/>
    <property type="match status" value="1"/>
</dbReference>
<organism evidence="9 10">
    <name type="scientific">Sulfurivirga caldicuralii</name>
    <dbReference type="NCBI Taxonomy" id="364032"/>
    <lineage>
        <taxon>Bacteria</taxon>
        <taxon>Pseudomonadati</taxon>
        <taxon>Pseudomonadota</taxon>
        <taxon>Gammaproteobacteria</taxon>
        <taxon>Thiotrichales</taxon>
        <taxon>Piscirickettsiaceae</taxon>
        <taxon>Sulfurivirga</taxon>
    </lineage>
</organism>
<dbReference type="Pfam" id="PF12838">
    <property type="entry name" value="Fer4_7"/>
    <property type="match status" value="1"/>
</dbReference>
<dbReference type="PANTHER" id="PTHR24960:SF79">
    <property type="entry name" value="PHOTOSYSTEM I IRON-SULFUR CENTER"/>
    <property type="match status" value="1"/>
</dbReference>
<name>A0A1N6EZV8_9GAMM</name>
<dbReference type="EMBL" id="FSRE01000002">
    <property type="protein sequence ID" value="SIN88497.1"/>
    <property type="molecule type" value="Genomic_DNA"/>
</dbReference>
<dbReference type="RefSeq" id="WP_074201141.1">
    <property type="nucleotide sequence ID" value="NZ_FSRE01000002.1"/>
</dbReference>
<dbReference type="STRING" id="364032.SAMN05443662_0849"/>
<evidence type="ECO:0000256" key="1">
    <source>
        <dbReference type="ARBA" id="ARBA00001966"/>
    </source>
</evidence>
<dbReference type="AlphaFoldDB" id="A0A1N6EZV8"/>
<evidence type="ECO:0000256" key="5">
    <source>
        <dbReference type="ARBA" id="ARBA00022982"/>
    </source>
</evidence>
<keyword evidence="6" id="KW-0408">Iron</keyword>
<dbReference type="InterPro" id="IPR047927">
    <property type="entry name" value="YfhL-like"/>
</dbReference>
<keyword evidence="7" id="KW-0411">Iron-sulfur</keyword>
<dbReference type="FunFam" id="3.30.70.20:FF:000045">
    <property type="entry name" value="Ferredoxin, 4Fe-4S"/>
    <property type="match status" value="1"/>
</dbReference>
<dbReference type="PROSITE" id="PS51379">
    <property type="entry name" value="4FE4S_FER_2"/>
    <property type="match status" value="2"/>
</dbReference>
<keyword evidence="3" id="KW-0004">4Fe-4S</keyword>
<evidence type="ECO:0000259" key="8">
    <source>
        <dbReference type="PROSITE" id="PS51379"/>
    </source>
</evidence>
<dbReference type="PANTHER" id="PTHR24960">
    <property type="entry name" value="PHOTOSYSTEM I IRON-SULFUR CENTER-RELATED"/>
    <property type="match status" value="1"/>
</dbReference>
<keyword evidence="10" id="KW-1185">Reference proteome</keyword>
<dbReference type="Proteomes" id="UP000198461">
    <property type="component" value="Unassembled WGS sequence"/>
</dbReference>
<keyword evidence="2" id="KW-0813">Transport</keyword>
<keyword evidence="4" id="KW-0479">Metal-binding</keyword>
<reference evidence="9 10" key="1">
    <citation type="submission" date="2016-11" db="EMBL/GenBank/DDBJ databases">
        <authorList>
            <person name="Jaros S."/>
            <person name="Januszkiewicz K."/>
            <person name="Wedrychowicz H."/>
        </authorList>
    </citation>
    <scope>NUCLEOTIDE SEQUENCE [LARGE SCALE GENOMIC DNA]</scope>
    <source>
        <strain evidence="9 10">DSM 17737</strain>
    </source>
</reference>
<dbReference type="InterPro" id="IPR017900">
    <property type="entry name" value="4Fe4S_Fe_S_CS"/>
</dbReference>
<accession>A0A1N6EZV8</accession>
<feature type="domain" description="4Fe-4S ferredoxin-type" evidence="8">
    <location>
        <begin position="1"/>
        <end position="29"/>
    </location>
</feature>
<evidence type="ECO:0000313" key="9">
    <source>
        <dbReference type="EMBL" id="SIN88497.1"/>
    </source>
</evidence>
<dbReference type="GO" id="GO:0051539">
    <property type="term" value="F:4 iron, 4 sulfur cluster binding"/>
    <property type="evidence" value="ECO:0007669"/>
    <property type="project" value="UniProtKB-KW"/>
</dbReference>
<gene>
    <name evidence="9" type="ORF">SAMN05443662_0849</name>
</gene>
<dbReference type="GO" id="GO:0046872">
    <property type="term" value="F:metal ion binding"/>
    <property type="evidence" value="ECO:0007669"/>
    <property type="project" value="UniProtKB-KW"/>
</dbReference>
<dbReference type="NCBIfam" id="NF033683">
    <property type="entry name" value="di_4Fe-4S_YfhL"/>
    <property type="match status" value="1"/>
</dbReference>
<dbReference type="OrthoDB" id="9803397at2"/>
<dbReference type="GO" id="GO:0005737">
    <property type="term" value="C:cytoplasm"/>
    <property type="evidence" value="ECO:0007669"/>
    <property type="project" value="TreeGrafter"/>
</dbReference>
<dbReference type="Gene3D" id="3.30.70.20">
    <property type="match status" value="1"/>
</dbReference>
<sequence length="87" mass="9715">MALKILEACINCDMCEPECPNKAISMGEETYVIDPDRCTECVGYYDEPTCVSVCPIDCIITDPEHVEDRDTLYAKFVKLVQTESEGA</sequence>
<evidence type="ECO:0000256" key="4">
    <source>
        <dbReference type="ARBA" id="ARBA00022723"/>
    </source>
</evidence>
<comment type="cofactor">
    <cofactor evidence="1">
        <name>[4Fe-4S] cluster</name>
        <dbReference type="ChEBI" id="CHEBI:49883"/>
    </cofactor>
</comment>
<keyword evidence="5" id="KW-0249">Electron transport</keyword>
<evidence type="ECO:0000256" key="7">
    <source>
        <dbReference type="ARBA" id="ARBA00023014"/>
    </source>
</evidence>
<feature type="domain" description="4Fe-4S ferredoxin-type" evidence="8">
    <location>
        <begin position="31"/>
        <end position="64"/>
    </location>
</feature>
<proteinExistence type="predicted"/>
<dbReference type="PROSITE" id="PS00198">
    <property type="entry name" value="4FE4S_FER_1"/>
    <property type="match status" value="1"/>
</dbReference>
<protein>
    <submittedName>
        <fullName evidence="9">4Fe-4S dicluster domain-containing protein</fullName>
    </submittedName>
</protein>
<evidence type="ECO:0000256" key="6">
    <source>
        <dbReference type="ARBA" id="ARBA00023004"/>
    </source>
</evidence>
<evidence type="ECO:0000256" key="2">
    <source>
        <dbReference type="ARBA" id="ARBA00022448"/>
    </source>
</evidence>
<dbReference type="InterPro" id="IPR017896">
    <property type="entry name" value="4Fe4S_Fe-S-bd"/>
</dbReference>
<evidence type="ECO:0000313" key="10">
    <source>
        <dbReference type="Proteomes" id="UP000198461"/>
    </source>
</evidence>